<proteinExistence type="predicted"/>
<sequence>MKKNLFKTAFMATFALMGAVLISCSGGPSAESLAKEAIAEAEEKAPLTEVPVFGTYQSVVDQRGKAKHFLRDKVDGLKEETQDDHVKNINILKEGLALIDTAYNQKIAEVANKIDGTEIKVEFNQKQISAASAKLKNSPSNRQFSIAYDITLTKPLAYKHNMINWKLFDANGQEITAMALSLEDLGDIGTVTDSKVNVKCPISTHVTNLDHLFVEFTGY</sequence>
<evidence type="ECO:0000313" key="3">
    <source>
        <dbReference type="Proteomes" id="UP000763088"/>
    </source>
</evidence>
<feature type="signal peptide" evidence="1">
    <location>
        <begin position="1"/>
        <end position="30"/>
    </location>
</feature>
<evidence type="ECO:0000313" key="2">
    <source>
        <dbReference type="EMBL" id="MBE6265411.1"/>
    </source>
</evidence>
<dbReference type="EMBL" id="SUYD01000003">
    <property type="protein sequence ID" value="MBE6265411.1"/>
    <property type="molecule type" value="Genomic_DNA"/>
</dbReference>
<evidence type="ECO:0008006" key="4">
    <source>
        <dbReference type="Google" id="ProtNLM"/>
    </source>
</evidence>
<comment type="caution">
    <text evidence="2">The sequence shown here is derived from an EMBL/GenBank/DDBJ whole genome shotgun (WGS) entry which is preliminary data.</text>
</comment>
<feature type="chain" id="PRO_5037250466" description="Lipoprotein" evidence="1">
    <location>
        <begin position="31"/>
        <end position="219"/>
    </location>
</feature>
<name>A0A928BRB4_XYLRU</name>
<reference evidence="2" key="1">
    <citation type="submission" date="2019-04" db="EMBL/GenBank/DDBJ databases">
        <title>Evolution of Biomass-Degrading Anaerobic Consortia Revealed by Metagenomics.</title>
        <authorList>
            <person name="Peng X."/>
        </authorList>
    </citation>
    <scope>NUCLEOTIDE SEQUENCE</scope>
    <source>
        <strain evidence="2">SIG141</strain>
    </source>
</reference>
<accession>A0A928BRB4</accession>
<dbReference type="AlphaFoldDB" id="A0A928BRB4"/>
<dbReference type="PROSITE" id="PS51257">
    <property type="entry name" value="PROKAR_LIPOPROTEIN"/>
    <property type="match status" value="1"/>
</dbReference>
<gene>
    <name evidence="2" type="ORF">E7102_02895</name>
</gene>
<dbReference type="Proteomes" id="UP000763088">
    <property type="component" value="Unassembled WGS sequence"/>
</dbReference>
<organism evidence="2 3">
    <name type="scientific">Xylanibacter ruminicola</name>
    <name type="common">Prevotella ruminicola</name>
    <dbReference type="NCBI Taxonomy" id="839"/>
    <lineage>
        <taxon>Bacteria</taxon>
        <taxon>Pseudomonadati</taxon>
        <taxon>Bacteroidota</taxon>
        <taxon>Bacteroidia</taxon>
        <taxon>Bacteroidales</taxon>
        <taxon>Prevotellaceae</taxon>
        <taxon>Xylanibacter</taxon>
    </lineage>
</organism>
<protein>
    <recommendedName>
        <fullName evidence="4">Lipoprotein</fullName>
    </recommendedName>
</protein>
<keyword evidence="1" id="KW-0732">Signal</keyword>
<evidence type="ECO:0000256" key="1">
    <source>
        <dbReference type="SAM" id="SignalP"/>
    </source>
</evidence>